<keyword evidence="4" id="KW-1185">Reference proteome</keyword>
<keyword evidence="2" id="KW-0472">Membrane</keyword>
<keyword evidence="2" id="KW-0812">Transmembrane</keyword>
<gene>
    <name evidence="3" type="ORF">MEDL_1526</name>
</gene>
<comment type="caution">
    <text evidence="3">The sequence shown here is derived from an EMBL/GenBank/DDBJ whole genome shotgun (WGS) entry which is preliminary data.</text>
</comment>
<feature type="transmembrane region" description="Helical" evidence="2">
    <location>
        <begin position="201"/>
        <end position="223"/>
    </location>
</feature>
<sequence length="617" mass="68954">MATKSSAGPKFKPPQLPVKVLLGLSSWALRIPLELCVTGVNMCRYLPSGLVSYRDLSCLVLDRLCIVIIQVKKRLYPVKRDPCVMSPFGALQSSTRPCTSPFGSLCSLPVDHTRQRKPPRTTGQLHNIMFCYVVAFLRERGDNSLEQRCLLPMPCMPPKLRMVPNVSIIEGLDEVQNSTDQTSSVKPRYDNDYIDRSIPNWIWILVITVAVTIAVCLCVLKFLNSRLTRWQKFNDRGCSYDVTTYLVIENEYEHVQGKEPVKKGIQRKIDNRILNVTKQYTSDEFSHNNNCRGNACRRKAEKFRKVDMNKKFSKNPGILYAVNSLRSHKEIHRSSLKRKVNDSLTDSTRSYKSASTSSSDTSDNSSVFWKEFPRNHDCCDIGLAVPTPCNSPKDCAANECCINLMQPDGKRLVDLGMQGRCQQLGTEISECYVRYGSASQPPDQLVFGCPCSSPLICKGRGIYDMPLGELGCYVRYGSASQPPDQLVFGCPCSSPLICKGRGFYDVPLGELGRYIYKYNLANSPPCNTPADCSGNECCISIVRPIGKRYVDQPKGYCQPLGTEKSGCYVRYGSASQPPDQLVFGCPCSSPLICKGRGVYDIPLGELGVYTYKRKQNV</sequence>
<proteinExistence type="predicted"/>
<dbReference type="EMBL" id="CAJPWZ010000110">
    <property type="protein sequence ID" value="CAG2185951.1"/>
    <property type="molecule type" value="Genomic_DNA"/>
</dbReference>
<evidence type="ECO:0000313" key="3">
    <source>
        <dbReference type="EMBL" id="CAG2185951.1"/>
    </source>
</evidence>
<feature type="compositionally biased region" description="Low complexity" evidence="1">
    <location>
        <begin position="346"/>
        <end position="365"/>
    </location>
</feature>
<keyword evidence="2" id="KW-1133">Transmembrane helix</keyword>
<reference evidence="3" key="1">
    <citation type="submission" date="2021-03" db="EMBL/GenBank/DDBJ databases">
        <authorList>
            <person name="Bekaert M."/>
        </authorList>
    </citation>
    <scope>NUCLEOTIDE SEQUENCE</scope>
</reference>
<dbReference type="AlphaFoldDB" id="A0A8S3PT96"/>
<dbReference type="OrthoDB" id="6428169at2759"/>
<protein>
    <submittedName>
        <fullName evidence="3">Uncharacterized protein</fullName>
    </submittedName>
</protein>
<dbReference type="Gene3D" id="2.10.80.10">
    <property type="entry name" value="Lipase, subunit A"/>
    <property type="match status" value="2"/>
</dbReference>
<feature type="region of interest" description="Disordered" evidence="1">
    <location>
        <begin position="331"/>
        <end position="365"/>
    </location>
</feature>
<evidence type="ECO:0000256" key="1">
    <source>
        <dbReference type="SAM" id="MobiDB-lite"/>
    </source>
</evidence>
<evidence type="ECO:0000313" key="4">
    <source>
        <dbReference type="Proteomes" id="UP000683360"/>
    </source>
</evidence>
<dbReference type="Proteomes" id="UP000683360">
    <property type="component" value="Unassembled WGS sequence"/>
</dbReference>
<evidence type="ECO:0000256" key="2">
    <source>
        <dbReference type="SAM" id="Phobius"/>
    </source>
</evidence>
<organism evidence="3 4">
    <name type="scientific">Mytilus edulis</name>
    <name type="common">Blue mussel</name>
    <dbReference type="NCBI Taxonomy" id="6550"/>
    <lineage>
        <taxon>Eukaryota</taxon>
        <taxon>Metazoa</taxon>
        <taxon>Spiralia</taxon>
        <taxon>Lophotrochozoa</taxon>
        <taxon>Mollusca</taxon>
        <taxon>Bivalvia</taxon>
        <taxon>Autobranchia</taxon>
        <taxon>Pteriomorphia</taxon>
        <taxon>Mytilida</taxon>
        <taxon>Mytiloidea</taxon>
        <taxon>Mytilidae</taxon>
        <taxon>Mytilinae</taxon>
        <taxon>Mytilus</taxon>
    </lineage>
</organism>
<accession>A0A8S3PT96</accession>
<name>A0A8S3PT96_MYTED</name>